<evidence type="ECO:0000259" key="1">
    <source>
        <dbReference type="Pfam" id="PF03848"/>
    </source>
</evidence>
<reference evidence="3" key="1">
    <citation type="submission" date="2016-07" db="EMBL/GenBank/DDBJ databases">
        <authorList>
            <person name="Florea S."/>
            <person name="Webb J.S."/>
            <person name="Jaromczyk J."/>
            <person name="Schardl C.L."/>
        </authorList>
    </citation>
    <scope>NUCLEOTIDE SEQUENCE [LARGE SCALE GENOMIC DNA]</scope>
    <source>
        <strain evidence="3">Z6</strain>
    </source>
</reference>
<dbReference type="Proteomes" id="UP000093514">
    <property type="component" value="Unassembled WGS sequence"/>
</dbReference>
<reference evidence="2 3" key="2">
    <citation type="submission" date="2016-08" db="EMBL/GenBank/DDBJ databases">
        <title>Orenia metallireducens sp. nov. strain Z6, a Novel Metal-reducing Firmicute from the Deep Subsurface.</title>
        <authorList>
            <person name="Maxim B.I."/>
            <person name="Kenneth K."/>
            <person name="Flynn T.M."/>
            <person name="Oloughlin E.J."/>
            <person name="Locke R.A."/>
            <person name="Weber J.R."/>
            <person name="Egan S.M."/>
            <person name="Mackie R.I."/>
            <person name="Cann I.K."/>
        </authorList>
    </citation>
    <scope>NUCLEOTIDE SEQUENCE [LARGE SCALE GENOMIC DNA]</scope>
    <source>
        <strain evidence="2 3">Z6</strain>
    </source>
</reference>
<dbReference type="AlphaFoldDB" id="A0A1C0A4Q4"/>
<sequence>MLSQPCKSIVDLVQFFKDNQVVKVLDYGAGKLRNSIYLLNKGFKVYACDTEKQIRKINSLMEVNEFPYLINESQLMSHRLNVDLVVSNYVLNIIEDDNDKLKYIKNTYNSLKKRGYLLLEVRRRTERTPRGCTKAFTKKELNNFILNCNFEKLKDYSSKRSVVFLYQKNGL</sequence>
<gene>
    <name evidence="2" type="ORF">U472_12175</name>
</gene>
<evidence type="ECO:0000313" key="3">
    <source>
        <dbReference type="Proteomes" id="UP000093514"/>
    </source>
</evidence>
<accession>A0A1C0A4Q4</accession>
<proteinExistence type="predicted"/>
<dbReference type="Gene3D" id="3.40.50.150">
    <property type="entry name" value="Vaccinia Virus protein VP39"/>
    <property type="match status" value="1"/>
</dbReference>
<evidence type="ECO:0000313" key="2">
    <source>
        <dbReference type="EMBL" id="OCL25132.1"/>
    </source>
</evidence>
<keyword evidence="3" id="KW-1185">Reference proteome</keyword>
<dbReference type="InterPro" id="IPR015985">
    <property type="entry name" value="TehB-like_dom"/>
</dbReference>
<name>A0A1C0A4Q4_9FIRM</name>
<dbReference type="EMBL" id="LWDV01000010">
    <property type="protein sequence ID" value="OCL25132.1"/>
    <property type="molecule type" value="Genomic_DNA"/>
</dbReference>
<organism evidence="2 3">
    <name type="scientific">Orenia metallireducens</name>
    <dbReference type="NCBI Taxonomy" id="1413210"/>
    <lineage>
        <taxon>Bacteria</taxon>
        <taxon>Bacillati</taxon>
        <taxon>Bacillota</taxon>
        <taxon>Clostridia</taxon>
        <taxon>Halanaerobiales</taxon>
        <taxon>Halobacteroidaceae</taxon>
        <taxon>Orenia</taxon>
    </lineage>
</organism>
<protein>
    <recommendedName>
        <fullName evidence="1">Tellurite resistance methyltransferase TehB-like domain-containing protein</fullName>
    </recommendedName>
</protein>
<dbReference type="RefSeq" id="WP_068718934.1">
    <property type="nucleotide sequence ID" value="NZ_LWDV01000010.1"/>
</dbReference>
<dbReference type="SUPFAM" id="SSF53335">
    <property type="entry name" value="S-adenosyl-L-methionine-dependent methyltransferases"/>
    <property type="match status" value="1"/>
</dbReference>
<dbReference type="OrthoDB" id="9804312at2"/>
<dbReference type="Pfam" id="PF03848">
    <property type="entry name" value="TehB"/>
    <property type="match status" value="1"/>
</dbReference>
<feature type="domain" description="Tellurite resistance methyltransferase TehB-like" evidence="1">
    <location>
        <begin position="20"/>
        <end position="143"/>
    </location>
</feature>
<comment type="caution">
    <text evidence="2">The sequence shown here is derived from an EMBL/GenBank/DDBJ whole genome shotgun (WGS) entry which is preliminary data.</text>
</comment>
<dbReference type="InterPro" id="IPR029063">
    <property type="entry name" value="SAM-dependent_MTases_sf"/>
</dbReference>